<evidence type="ECO:0000313" key="4">
    <source>
        <dbReference type="EMBL" id="HCL02381.1"/>
    </source>
</evidence>
<proteinExistence type="predicted"/>
<dbReference type="Gene3D" id="2.40.50.140">
    <property type="entry name" value="Nucleic acid-binding proteins"/>
    <property type="match status" value="1"/>
</dbReference>
<dbReference type="Pfam" id="PF00313">
    <property type="entry name" value="CSD"/>
    <property type="match status" value="1"/>
</dbReference>
<dbReference type="PANTHER" id="PTHR11544">
    <property type="entry name" value="COLD SHOCK DOMAIN CONTAINING PROTEINS"/>
    <property type="match status" value="1"/>
</dbReference>
<organism evidence="4 5">
    <name type="scientific">Lachnoclostridium phytofermentans</name>
    <dbReference type="NCBI Taxonomy" id="66219"/>
    <lineage>
        <taxon>Bacteria</taxon>
        <taxon>Bacillati</taxon>
        <taxon>Bacillota</taxon>
        <taxon>Clostridia</taxon>
        <taxon>Lachnospirales</taxon>
        <taxon>Lachnospiraceae</taxon>
    </lineage>
</organism>
<dbReference type="SMART" id="SM00357">
    <property type="entry name" value="CSP"/>
    <property type="match status" value="1"/>
</dbReference>
<dbReference type="PROSITE" id="PS51857">
    <property type="entry name" value="CSD_2"/>
    <property type="match status" value="1"/>
</dbReference>
<dbReference type="InterPro" id="IPR012340">
    <property type="entry name" value="NA-bd_OB-fold"/>
</dbReference>
<evidence type="ECO:0000256" key="2">
    <source>
        <dbReference type="ARBA" id="ARBA00022490"/>
    </source>
</evidence>
<dbReference type="SUPFAM" id="SSF50249">
    <property type="entry name" value="Nucleic acid-binding proteins"/>
    <property type="match status" value="1"/>
</dbReference>
<feature type="domain" description="CSD" evidence="3">
    <location>
        <begin position="3"/>
        <end position="68"/>
    </location>
</feature>
<keyword evidence="2" id="KW-0963">Cytoplasm</keyword>
<reference evidence="4 5" key="1">
    <citation type="journal article" date="2018" name="Nat. Biotechnol.">
        <title>A standardized bacterial taxonomy based on genome phylogeny substantially revises the tree of life.</title>
        <authorList>
            <person name="Parks D.H."/>
            <person name="Chuvochina M."/>
            <person name="Waite D.W."/>
            <person name="Rinke C."/>
            <person name="Skarshewski A."/>
            <person name="Chaumeil P.A."/>
            <person name="Hugenholtz P."/>
        </authorList>
    </citation>
    <scope>NUCLEOTIDE SEQUENCE [LARGE SCALE GENOMIC DNA]</scope>
    <source>
        <strain evidence="4">UBA11728</strain>
    </source>
</reference>
<dbReference type="AlphaFoldDB" id="A0A3D2X5G7"/>
<accession>A0A3D2X5G7</accession>
<dbReference type="PIRSF" id="PIRSF002599">
    <property type="entry name" value="Cold_shock_A"/>
    <property type="match status" value="1"/>
</dbReference>
<evidence type="ECO:0000259" key="3">
    <source>
        <dbReference type="PROSITE" id="PS51857"/>
    </source>
</evidence>
<evidence type="ECO:0000256" key="1">
    <source>
        <dbReference type="ARBA" id="ARBA00004496"/>
    </source>
</evidence>
<evidence type="ECO:0000313" key="5">
    <source>
        <dbReference type="Proteomes" id="UP000262969"/>
    </source>
</evidence>
<comment type="subcellular location">
    <subcellularLocation>
        <location evidence="1">Cytoplasm</location>
    </subcellularLocation>
</comment>
<dbReference type="GO" id="GO:0003676">
    <property type="term" value="F:nucleic acid binding"/>
    <property type="evidence" value="ECO:0007669"/>
    <property type="project" value="InterPro"/>
</dbReference>
<dbReference type="EMBL" id="DPVV01000267">
    <property type="protein sequence ID" value="HCL02381.1"/>
    <property type="molecule type" value="Genomic_DNA"/>
</dbReference>
<comment type="caution">
    <text evidence="4">The sequence shown here is derived from an EMBL/GenBank/DDBJ whole genome shotgun (WGS) entry which is preliminary data.</text>
</comment>
<dbReference type="CDD" id="cd04458">
    <property type="entry name" value="CSP_CDS"/>
    <property type="match status" value="1"/>
</dbReference>
<dbReference type="InterPro" id="IPR011129">
    <property type="entry name" value="CSD"/>
</dbReference>
<dbReference type="InterPro" id="IPR012156">
    <property type="entry name" value="Cold_shock_CspA"/>
</dbReference>
<dbReference type="GO" id="GO:0005737">
    <property type="term" value="C:cytoplasm"/>
    <property type="evidence" value="ECO:0007669"/>
    <property type="project" value="UniProtKB-SubCell"/>
</dbReference>
<dbReference type="InterPro" id="IPR050181">
    <property type="entry name" value="Cold_shock_domain"/>
</dbReference>
<protein>
    <submittedName>
        <fullName evidence="4">Cold-shock protein</fullName>
    </submittedName>
</protein>
<dbReference type="Proteomes" id="UP000262969">
    <property type="component" value="Unassembled WGS sequence"/>
</dbReference>
<dbReference type="InterPro" id="IPR002059">
    <property type="entry name" value="CSP_DNA-bd"/>
</dbReference>
<dbReference type="PRINTS" id="PR00050">
    <property type="entry name" value="COLDSHOCK"/>
</dbReference>
<gene>
    <name evidence="4" type="ORF">DHW61_08200</name>
</gene>
<sequence length="70" mass="7849">MANYTGTVKWYDSEHGYGFVSTNDGRDVFLHHSQIKKKGSDKQIHEGESIGFDIIEQEKGPAAINVHKNS</sequence>
<name>A0A3D2X5G7_9FIRM</name>